<dbReference type="GO" id="GO:0071222">
    <property type="term" value="P:cellular response to lipopolysaccharide"/>
    <property type="evidence" value="ECO:0007669"/>
    <property type="project" value="TreeGrafter"/>
</dbReference>
<evidence type="ECO:0000256" key="2">
    <source>
        <dbReference type="ARBA" id="ARBA00010448"/>
    </source>
</evidence>
<dbReference type="PRINTS" id="PR00264">
    <property type="entry name" value="INTERLEUKIN1"/>
</dbReference>
<protein>
    <recommendedName>
        <fullName evidence="5">Interleukin-1</fullName>
    </recommendedName>
</protein>
<dbReference type="GeneID" id="118906310"/>
<evidence type="ECO:0000256" key="1">
    <source>
        <dbReference type="ARBA" id="ARBA00004613"/>
    </source>
</evidence>
<dbReference type="CTD" id="56300"/>
<dbReference type="OrthoDB" id="9679513at2759"/>
<sequence length="162" mass="18170">MAGVLEAHELVCTVMEKPRIGEVFDLNQQVWFLQGQTLVAVPWSNGVTPVTVTVAPCKNPGSLEKDKGIPIYLGIQNPEMWLHCEDVGGQPKLQLKTPDLCNQAKPMKPFLFYHVQTDINSTFESVAFPSWFIASSKRGQPIFLTSDLGRMYSTAFRMNLRI</sequence>
<evidence type="ECO:0000256" key="4">
    <source>
        <dbReference type="ARBA" id="ARBA00034096"/>
    </source>
</evidence>
<keyword evidence="3 5" id="KW-0964">Secreted</keyword>
<dbReference type="GO" id="GO:0005125">
    <property type="term" value="F:cytokine activity"/>
    <property type="evidence" value="ECO:0007669"/>
    <property type="project" value="UniProtKB-UniRule"/>
</dbReference>
<comment type="similarity">
    <text evidence="2 5">Belongs to the IL-1 family.</text>
</comment>
<evidence type="ECO:0000256" key="5">
    <source>
        <dbReference type="RuleBase" id="RU003753"/>
    </source>
</evidence>
<evidence type="ECO:0000313" key="6">
    <source>
        <dbReference type="Proteomes" id="UP000694857"/>
    </source>
</evidence>
<comment type="function">
    <text evidence="4">Anti-inflammatory antagonist of interleukin-1 family of proinflammatory cytokines such as interleukin-1beta/IL1B and interleukin-1alpha/IL1A. Protects from immune dysregulation and uncontrolled systemic inflammation triggered by IL1 for a range of innate stimulatory agents such as pathogens.</text>
</comment>
<dbReference type="InterPro" id="IPR000975">
    <property type="entry name" value="IL-1_fam"/>
</dbReference>
<keyword evidence="6" id="KW-1185">Reference proteome</keyword>
<dbReference type="AlphaFoldDB" id="A0A8B8ZA21"/>
<dbReference type="CDD" id="cd23300">
    <property type="entry name" value="beta-trefoil_IL36"/>
    <property type="match status" value="1"/>
</dbReference>
<dbReference type="PANTHER" id="PTHR10078">
    <property type="entry name" value="INTERLEUKIN-1 FAMILY MEMBER"/>
    <property type="match status" value="1"/>
</dbReference>
<dbReference type="RefSeq" id="XP_036729681.1">
    <property type="nucleotide sequence ID" value="XM_036873786.1"/>
</dbReference>
<dbReference type="InterPro" id="IPR008996">
    <property type="entry name" value="IL1/FGF"/>
</dbReference>
<dbReference type="PRINTS" id="PR01357">
    <property type="entry name" value="INTRLEUKN1AB"/>
</dbReference>
<name>A0A8B8ZA21_BALMU</name>
<evidence type="ECO:0000313" key="7">
    <source>
        <dbReference type="RefSeq" id="XP_036729681.1"/>
    </source>
</evidence>
<dbReference type="PANTHER" id="PTHR10078:SF27">
    <property type="entry name" value="INTERLEUKIN-36 GAMMA"/>
    <property type="match status" value="1"/>
</dbReference>
<dbReference type="GO" id="GO:0002437">
    <property type="term" value="P:inflammatory response to antigenic stimulus"/>
    <property type="evidence" value="ECO:0007669"/>
    <property type="project" value="TreeGrafter"/>
</dbReference>
<dbReference type="GO" id="GO:0010628">
    <property type="term" value="P:positive regulation of gene expression"/>
    <property type="evidence" value="ECO:0007669"/>
    <property type="project" value="TreeGrafter"/>
</dbReference>
<dbReference type="FunFam" id="2.80.10.50:FF:000013">
    <property type="entry name" value="Interleukin-1"/>
    <property type="match status" value="1"/>
</dbReference>
<dbReference type="GO" id="GO:0019221">
    <property type="term" value="P:cytokine-mediated signaling pathway"/>
    <property type="evidence" value="ECO:0007669"/>
    <property type="project" value="TreeGrafter"/>
</dbReference>
<proteinExistence type="inferred from homology"/>
<dbReference type="GO" id="GO:0005615">
    <property type="term" value="C:extracellular space"/>
    <property type="evidence" value="ECO:0007669"/>
    <property type="project" value="InterPro"/>
</dbReference>
<evidence type="ECO:0000256" key="3">
    <source>
        <dbReference type="ARBA" id="ARBA00022525"/>
    </source>
</evidence>
<gene>
    <name evidence="7" type="primary">IL36G</name>
</gene>
<dbReference type="SUPFAM" id="SSF50353">
    <property type="entry name" value="Cytokine"/>
    <property type="match status" value="1"/>
</dbReference>
<accession>A0A8B8ZA21</accession>
<comment type="subcellular location">
    <subcellularLocation>
        <location evidence="1 5">Secreted</location>
    </subcellularLocation>
</comment>
<organism evidence="6 7">
    <name type="scientific">Balaenoptera musculus</name>
    <name type="common">Blue whale</name>
    <dbReference type="NCBI Taxonomy" id="9771"/>
    <lineage>
        <taxon>Eukaryota</taxon>
        <taxon>Metazoa</taxon>
        <taxon>Chordata</taxon>
        <taxon>Craniata</taxon>
        <taxon>Vertebrata</taxon>
        <taxon>Euteleostomi</taxon>
        <taxon>Mammalia</taxon>
        <taxon>Eutheria</taxon>
        <taxon>Laurasiatheria</taxon>
        <taxon>Artiodactyla</taxon>
        <taxon>Whippomorpha</taxon>
        <taxon>Cetacea</taxon>
        <taxon>Mysticeti</taxon>
        <taxon>Balaenopteridae</taxon>
        <taxon>Balaenoptera</taxon>
    </lineage>
</organism>
<dbReference type="Proteomes" id="UP000694857">
    <property type="component" value="Chromosome 13"/>
</dbReference>
<dbReference type="KEGG" id="bmus:118906310"/>
<dbReference type="GO" id="GO:0005149">
    <property type="term" value="F:interleukin-1 receptor binding"/>
    <property type="evidence" value="ECO:0007669"/>
    <property type="project" value="UniProtKB-UniRule"/>
</dbReference>
<dbReference type="Pfam" id="PF00340">
    <property type="entry name" value="IL1"/>
    <property type="match status" value="1"/>
</dbReference>
<dbReference type="Gene3D" id="2.80.10.50">
    <property type="match status" value="1"/>
</dbReference>
<reference evidence="7" key="1">
    <citation type="submission" date="2025-08" db="UniProtKB">
        <authorList>
            <consortium name="RefSeq"/>
        </authorList>
    </citation>
    <scope>IDENTIFICATION</scope>
    <source>
        <tissue evidence="7">Epidermis and Blubber</tissue>
    </source>
</reference>
<dbReference type="SMART" id="SM00125">
    <property type="entry name" value="IL1"/>
    <property type="match status" value="1"/>
</dbReference>